<name>A0A2P4XL41_9STRA</name>
<protein>
    <submittedName>
        <fullName evidence="2">Uncharacterized protein</fullName>
    </submittedName>
</protein>
<dbReference type="OrthoDB" id="165703at2759"/>
<keyword evidence="1" id="KW-0812">Transmembrane</keyword>
<feature type="transmembrane region" description="Helical" evidence="1">
    <location>
        <begin position="46"/>
        <end position="67"/>
    </location>
</feature>
<feature type="transmembrane region" description="Helical" evidence="1">
    <location>
        <begin position="88"/>
        <end position="114"/>
    </location>
</feature>
<keyword evidence="1" id="KW-1133">Transmembrane helix</keyword>
<organism evidence="2 3">
    <name type="scientific">Phytophthora palmivora</name>
    <dbReference type="NCBI Taxonomy" id="4796"/>
    <lineage>
        <taxon>Eukaryota</taxon>
        <taxon>Sar</taxon>
        <taxon>Stramenopiles</taxon>
        <taxon>Oomycota</taxon>
        <taxon>Peronosporomycetes</taxon>
        <taxon>Peronosporales</taxon>
        <taxon>Peronosporaceae</taxon>
        <taxon>Phytophthora</taxon>
    </lineage>
</organism>
<dbReference type="Proteomes" id="UP000237271">
    <property type="component" value="Unassembled WGS sequence"/>
</dbReference>
<reference evidence="2 3" key="1">
    <citation type="journal article" date="2017" name="Genome Biol. Evol.">
        <title>Phytophthora megakarya and P. palmivora, closely related causal agents of cacao black pod rot, underwent increases in genome sizes and gene numbers by different mechanisms.</title>
        <authorList>
            <person name="Ali S.S."/>
            <person name="Shao J."/>
            <person name="Lary D.J."/>
            <person name="Kronmiller B."/>
            <person name="Shen D."/>
            <person name="Strem M.D."/>
            <person name="Amoako-Attah I."/>
            <person name="Akrofi A.Y."/>
            <person name="Begoude B.A."/>
            <person name="Ten Hoopen G.M."/>
            <person name="Coulibaly K."/>
            <person name="Kebe B.I."/>
            <person name="Melnick R.L."/>
            <person name="Guiltinan M.J."/>
            <person name="Tyler B.M."/>
            <person name="Meinhardt L.W."/>
            <person name="Bailey B.A."/>
        </authorList>
    </citation>
    <scope>NUCLEOTIDE SEQUENCE [LARGE SCALE GENOMIC DNA]</scope>
    <source>
        <strain evidence="3">sbr112.9</strain>
    </source>
</reference>
<evidence type="ECO:0000313" key="2">
    <source>
        <dbReference type="EMBL" id="POM66257.1"/>
    </source>
</evidence>
<keyword evidence="1" id="KW-0472">Membrane</keyword>
<evidence type="ECO:0000256" key="1">
    <source>
        <dbReference type="SAM" id="Phobius"/>
    </source>
</evidence>
<keyword evidence="3" id="KW-1185">Reference proteome</keyword>
<evidence type="ECO:0000313" key="3">
    <source>
        <dbReference type="Proteomes" id="UP000237271"/>
    </source>
</evidence>
<dbReference type="EMBL" id="NCKW01009680">
    <property type="protein sequence ID" value="POM66257.1"/>
    <property type="molecule type" value="Genomic_DNA"/>
</dbReference>
<sequence>MCQWYHATDVCTSCCVKTSCAKVATTLIQRPQLQNREQYHDMSLKYLLTAVPQLLAALLLLYYACTFSRKSSSFVHRMLVDSCLHQGVASLMLASFMFSAFHLSLSLCCSYPSMCPVNSTESQLDRIVACPESVEHLTNYNLYPRLVHSSATFIMLFALSSIEAAHIIKDLNSRVHRAKFITFSRREPVYEASASVGF</sequence>
<dbReference type="AlphaFoldDB" id="A0A2P4XL41"/>
<comment type="caution">
    <text evidence="2">The sequence shown here is derived from an EMBL/GenBank/DDBJ whole genome shotgun (WGS) entry which is preliminary data.</text>
</comment>
<accession>A0A2P4XL41</accession>
<proteinExistence type="predicted"/>
<feature type="transmembrane region" description="Helical" evidence="1">
    <location>
        <begin position="146"/>
        <end position="168"/>
    </location>
</feature>
<gene>
    <name evidence="2" type="ORF">PHPALM_17914</name>
</gene>